<dbReference type="SUPFAM" id="SSF48179">
    <property type="entry name" value="6-phosphogluconate dehydrogenase C-terminal domain-like"/>
    <property type="match status" value="1"/>
</dbReference>
<dbReference type="InterPro" id="IPR013328">
    <property type="entry name" value="6PGD_dom2"/>
</dbReference>
<evidence type="ECO:0000259" key="8">
    <source>
        <dbReference type="Pfam" id="PF08125"/>
    </source>
</evidence>
<name>A0A9W6H6J2_9MICO</name>
<dbReference type="PANTHER" id="PTHR43362">
    <property type="entry name" value="MANNITOL DEHYDROGENASE DSF1-RELATED"/>
    <property type="match status" value="1"/>
</dbReference>
<protein>
    <recommendedName>
        <fullName evidence="3">Mannitol-1-phosphate 5-dehydrogenase</fullName>
        <ecNumber evidence="2">1.1.1.17</ecNumber>
    </recommendedName>
</protein>
<evidence type="ECO:0000313" key="10">
    <source>
        <dbReference type="Proteomes" id="UP001142372"/>
    </source>
</evidence>
<evidence type="ECO:0000256" key="3">
    <source>
        <dbReference type="ARBA" id="ARBA00016219"/>
    </source>
</evidence>
<dbReference type="InterPro" id="IPR008927">
    <property type="entry name" value="6-PGluconate_DH-like_C_sf"/>
</dbReference>
<keyword evidence="4" id="KW-0560">Oxidoreductase</keyword>
<feature type="domain" description="Mannitol dehydrogenase C-terminal" evidence="8">
    <location>
        <begin position="251"/>
        <end position="406"/>
    </location>
</feature>
<dbReference type="InterPro" id="IPR013118">
    <property type="entry name" value="Mannitol_DH_C"/>
</dbReference>
<evidence type="ECO:0000256" key="5">
    <source>
        <dbReference type="ARBA" id="ARBA00023027"/>
    </source>
</evidence>
<dbReference type="InterPro" id="IPR050988">
    <property type="entry name" value="Mannitol_DH/Oxidoreductase"/>
</dbReference>
<comment type="catalytic activity">
    <reaction evidence="6">
        <text>D-mannitol 1-phosphate + NAD(+) = beta-D-fructose 6-phosphate + NADH + H(+)</text>
        <dbReference type="Rhea" id="RHEA:19661"/>
        <dbReference type="ChEBI" id="CHEBI:15378"/>
        <dbReference type="ChEBI" id="CHEBI:57540"/>
        <dbReference type="ChEBI" id="CHEBI:57634"/>
        <dbReference type="ChEBI" id="CHEBI:57945"/>
        <dbReference type="ChEBI" id="CHEBI:61381"/>
        <dbReference type="EC" id="1.1.1.17"/>
    </reaction>
</comment>
<dbReference type="EC" id="1.1.1.17" evidence="2"/>
<evidence type="ECO:0000256" key="4">
    <source>
        <dbReference type="ARBA" id="ARBA00023002"/>
    </source>
</evidence>
<evidence type="ECO:0000256" key="1">
    <source>
        <dbReference type="ARBA" id="ARBA00006541"/>
    </source>
</evidence>
<accession>A0A9W6H6J2</accession>
<organism evidence="9 10">
    <name type="scientific">Leifsonia poae</name>
    <dbReference type="NCBI Taxonomy" id="110933"/>
    <lineage>
        <taxon>Bacteria</taxon>
        <taxon>Bacillati</taxon>
        <taxon>Actinomycetota</taxon>
        <taxon>Actinomycetes</taxon>
        <taxon>Micrococcales</taxon>
        <taxon>Microbacteriaceae</taxon>
        <taxon>Leifsonia</taxon>
    </lineage>
</organism>
<dbReference type="InterPro" id="IPR036291">
    <property type="entry name" value="NAD(P)-bd_dom_sf"/>
</dbReference>
<dbReference type="Pfam" id="PF08125">
    <property type="entry name" value="Mannitol_dh_C"/>
    <property type="match status" value="1"/>
</dbReference>
<dbReference type="AlphaFoldDB" id="A0A9W6H6J2"/>
<keyword evidence="5" id="KW-0520">NAD</keyword>
<reference evidence="9" key="1">
    <citation type="journal article" date="2014" name="Int. J. Syst. Evol. Microbiol.">
        <title>Complete genome sequence of Corynebacterium casei LMG S-19264T (=DSM 44701T), isolated from a smear-ripened cheese.</title>
        <authorList>
            <consortium name="US DOE Joint Genome Institute (JGI-PGF)"/>
            <person name="Walter F."/>
            <person name="Albersmeier A."/>
            <person name="Kalinowski J."/>
            <person name="Ruckert C."/>
        </authorList>
    </citation>
    <scope>NUCLEOTIDE SEQUENCE</scope>
    <source>
        <strain evidence="9">VKM Ac-1401</strain>
    </source>
</reference>
<gene>
    <name evidence="9" type="primary">uxuB</name>
    <name evidence="9" type="ORF">GCM10017584_01480</name>
</gene>
<reference evidence="9" key="2">
    <citation type="submission" date="2023-01" db="EMBL/GenBank/DDBJ databases">
        <authorList>
            <person name="Sun Q."/>
            <person name="Evtushenko L."/>
        </authorList>
    </citation>
    <scope>NUCLEOTIDE SEQUENCE</scope>
    <source>
        <strain evidence="9">VKM Ac-1401</strain>
    </source>
</reference>
<evidence type="ECO:0000256" key="6">
    <source>
        <dbReference type="ARBA" id="ARBA00048615"/>
    </source>
</evidence>
<sequence>MRVVHLGLGAFHRAHQAWYTQRANDASDGEGWGIAAFTGRSPRAAEVLSAQDAVYTLVERGPGGDLAGVIQTVTSVADGGDVDRWRGAMADPAVAVLTLTVTEAGYRPPSGDLDADLERLRSGAGAFTAPGRIVDGLRARRNAGAGPLAVVSCDNLPHNGAVTSDAVSGLARRLDPALAAWIDAEISFVSTMVDRITPATTDADRETVLRLTGVDDAAPVVTEPFSEWVLSGAFPAGRPGWEAGGAQFVDDVEPFERRKLWLLNAGHSLLAYLGLLRGHATVAEAMADEQCSTALEALWQEARTELPFDDAAVDAALAALRDRFTNARIEHRLAQIATDGSQKLGPRILDPARSRLHAGREPGAAQAGVIAAWILHLLGDRSADPGAEALTARLRQHPDDDAALAAETVAELAPSGDLGSLPDLVREQLGALRATTTFLTTESLRGAH</sequence>
<dbReference type="PROSITE" id="PS00974">
    <property type="entry name" value="MANNITOL_DHGENASE"/>
    <property type="match status" value="1"/>
</dbReference>
<dbReference type="InterPro" id="IPR000669">
    <property type="entry name" value="Mannitol_DH"/>
</dbReference>
<dbReference type="GO" id="GO:0008926">
    <property type="term" value="F:mannitol-1-phosphate 5-dehydrogenase activity"/>
    <property type="evidence" value="ECO:0007669"/>
    <property type="project" value="UniProtKB-EC"/>
</dbReference>
<keyword evidence="10" id="KW-1185">Reference proteome</keyword>
<dbReference type="SUPFAM" id="SSF51735">
    <property type="entry name" value="NAD(P)-binding Rossmann-fold domains"/>
    <property type="match status" value="1"/>
</dbReference>
<evidence type="ECO:0000259" key="7">
    <source>
        <dbReference type="Pfam" id="PF01232"/>
    </source>
</evidence>
<proteinExistence type="inferred from homology"/>
<dbReference type="Gene3D" id="1.10.1040.10">
    <property type="entry name" value="N-(1-d-carboxylethyl)-l-norvaline Dehydrogenase, domain 2"/>
    <property type="match status" value="1"/>
</dbReference>
<dbReference type="Proteomes" id="UP001142372">
    <property type="component" value="Unassembled WGS sequence"/>
</dbReference>
<comment type="caution">
    <text evidence="9">The sequence shown here is derived from an EMBL/GenBank/DDBJ whole genome shotgun (WGS) entry which is preliminary data.</text>
</comment>
<dbReference type="InterPro" id="IPR023027">
    <property type="entry name" value="Mannitol_DH_CS"/>
</dbReference>
<comment type="similarity">
    <text evidence="1">Belongs to the mannitol dehydrogenase family.</text>
</comment>
<evidence type="ECO:0000313" key="9">
    <source>
        <dbReference type="EMBL" id="GLJ74575.1"/>
    </source>
</evidence>
<feature type="domain" description="Mannitol dehydrogenase N-terminal" evidence="7">
    <location>
        <begin position="1"/>
        <end position="242"/>
    </location>
</feature>
<dbReference type="EMBL" id="BSEN01000001">
    <property type="protein sequence ID" value="GLJ74575.1"/>
    <property type="molecule type" value="Genomic_DNA"/>
</dbReference>
<evidence type="ECO:0000256" key="2">
    <source>
        <dbReference type="ARBA" id="ARBA00012939"/>
    </source>
</evidence>
<dbReference type="Gene3D" id="3.40.50.720">
    <property type="entry name" value="NAD(P)-binding Rossmann-like Domain"/>
    <property type="match status" value="1"/>
</dbReference>
<dbReference type="PANTHER" id="PTHR43362:SF1">
    <property type="entry name" value="MANNITOL DEHYDROGENASE 2-RELATED"/>
    <property type="match status" value="1"/>
</dbReference>
<dbReference type="InterPro" id="IPR013131">
    <property type="entry name" value="Mannitol_DH_N"/>
</dbReference>
<dbReference type="PRINTS" id="PR00084">
    <property type="entry name" value="MTLDHDRGNASE"/>
</dbReference>
<dbReference type="GO" id="GO:0019594">
    <property type="term" value="P:mannitol metabolic process"/>
    <property type="evidence" value="ECO:0007669"/>
    <property type="project" value="InterPro"/>
</dbReference>
<dbReference type="Pfam" id="PF01232">
    <property type="entry name" value="Mannitol_dh"/>
    <property type="match status" value="1"/>
</dbReference>